<evidence type="ECO:0000256" key="1">
    <source>
        <dbReference type="SAM" id="MobiDB-lite"/>
    </source>
</evidence>
<sequence length="70" mass="8162">MNGPTDSATFFYMWIGFLFLMIAGILLVFIWAIRSGQFKDQDRARYLPLSDQRKRYPGEKQAAEKRGKQS</sequence>
<feature type="region of interest" description="Disordered" evidence="1">
    <location>
        <begin position="49"/>
        <end position="70"/>
    </location>
</feature>
<reference evidence="3 4" key="1">
    <citation type="submission" date="2021-05" db="EMBL/GenBank/DDBJ databases">
        <title>The draft genome of Geobacter chapellei DSM 13688.</title>
        <authorList>
            <person name="Xu Z."/>
            <person name="Masuda Y."/>
            <person name="Itoh H."/>
            <person name="Senoo K."/>
        </authorList>
    </citation>
    <scope>NUCLEOTIDE SEQUENCE [LARGE SCALE GENOMIC DNA]</scope>
    <source>
        <strain evidence="3 4">DSM 13688</strain>
    </source>
</reference>
<dbReference type="InterPro" id="IPR004714">
    <property type="entry name" value="Cyt_oxidase_maturation_cbb3"/>
</dbReference>
<keyword evidence="2" id="KW-0812">Transmembrane</keyword>
<evidence type="ECO:0000313" key="3">
    <source>
        <dbReference type="EMBL" id="MBT1071508.1"/>
    </source>
</evidence>
<name>A0ABS5U763_9BACT</name>
<dbReference type="Pfam" id="PF03597">
    <property type="entry name" value="FixS"/>
    <property type="match status" value="1"/>
</dbReference>
<dbReference type="EMBL" id="JAHDYS010000005">
    <property type="protein sequence ID" value="MBT1071508.1"/>
    <property type="molecule type" value="Genomic_DNA"/>
</dbReference>
<gene>
    <name evidence="3" type="primary">ccoS</name>
    <name evidence="3" type="ORF">KJB30_06925</name>
</gene>
<comment type="caution">
    <text evidence="3">The sequence shown here is derived from an EMBL/GenBank/DDBJ whole genome shotgun (WGS) entry which is preliminary data.</text>
</comment>
<dbReference type="RefSeq" id="WP_214297290.1">
    <property type="nucleotide sequence ID" value="NZ_JAHDYS010000005.1"/>
</dbReference>
<evidence type="ECO:0000313" key="4">
    <source>
        <dbReference type="Proteomes" id="UP000784128"/>
    </source>
</evidence>
<protein>
    <submittedName>
        <fullName evidence="3">Cbb3-type cytochrome oxidase assembly protein CcoS</fullName>
    </submittedName>
</protein>
<keyword evidence="2" id="KW-1133">Transmembrane helix</keyword>
<keyword evidence="2" id="KW-0472">Membrane</keyword>
<feature type="transmembrane region" description="Helical" evidence="2">
    <location>
        <begin position="12"/>
        <end position="33"/>
    </location>
</feature>
<keyword evidence="4" id="KW-1185">Reference proteome</keyword>
<dbReference type="Proteomes" id="UP000784128">
    <property type="component" value="Unassembled WGS sequence"/>
</dbReference>
<proteinExistence type="predicted"/>
<accession>A0ABS5U763</accession>
<evidence type="ECO:0000256" key="2">
    <source>
        <dbReference type="SAM" id="Phobius"/>
    </source>
</evidence>
<organism evidence="3 4">
    <name type="scientific">Pelotalea chapellei</name>
    <dbReference type="NCBI Taxonomy" id="44671"/>
    <lineage>
        <taxon>Bacteria</taxon>
        <taxon>Pseudomonadati</taxon>
        <taxon>Thermodesulfobacteriota</taxon>
        <taxon>Desulfuromonadia</taxon>
        <taxon>Geobacterales</taxon>
        <taxon>Geobacteraceae</taxon>
        <taxon>Pelotalea</taxon>
    </lineage>
</organism>